<sequence length="103" mass="10987">MREAAAGAQPVMCGHPAPYDGTFPCWHLIRFTGSSPFGHSGRMDTKTLCAAKAGLPPRAAAKGAVPREPLSRRRHTHHAPDDATERAGLSANLMAWPGPSHRP</sequence>
<dbReference type="Gene3D" id="3.30.420.10">
    <property type="entry name" value="Ribonuclease H-like superfamily/Ribonuclease H"/>
    <property type="match status" value="1"/>
</dbReference>
<proteinExistence type="predicted"/>
<dbReference type="EMBL" id="BAAAXF010000078">
    <property type="protein sequence ID" value="GAA3503852.1"/>
    <property type="molecule type" value="Genomic_DNA"/>
</dbReference>
<gene>
    <name evidence="2" type="ORF">GCM10019016_109640</name>
</gene>
<accession>A0ABP6U8C2</accession>
<feature type="region of interest" description="Disordered" evidence="1">
    <location>
        <begin position="58"/>
        <end position="103"/>
    </location>
</feature>
<keyword evidence="3" id="KW-1185">Reference proteome</keyword>
<evidence type="ECO:0000256" key="1">
    <source>
        <dbReference type="SAM" id="MobiDB-lite"/>
    </source>
</evidence>
<name>A0ABP6U8C2_9ACTN</name>
<dbReference type="Proteomes" id="UP001501455">
    <property type="component" value="Unassembled WGS sequence"/>
</dbReference>
<dbReference type="InterPro" id="IPR036397">
    <property type="entry name" value="RNaseH_sf"/>
</dbReference>
<evidence type="ECO:0000313" key="2">
    <source>
        <dbReference type="EMBL" id="GAA3503852.1"/>
    </source>
</evidence>
<reference evidence="3" key="1">
    <citation type="journal article" date="2019" name="Int. J. Syst. Evol. Microbiol.">
        <title>The Global Catalogue of Microorganisms (GCM) 10K type strain sequencing project: providing services to taxonomists for standard genome sequencing and annotation.</title>
        <authorList>
            <consortium name="The Broad Institute Genomics Platform"/>
            <consortium name="The Broad Institute Genome Sequencing Center for Infectious Disease"/>
            <person name="Wu L."/>
            <person name="Ma J."/>
        </authorList>
    </citation>
    <scope>NUCLEOTIDE SEQUENCE [LARGE SCALE GENOMIC DNA]</scope>
    <source>
        <strain evidence="3">JCM 4816</strain>
    </source>
</reference>
<comment type="caution">
    <text evidence="2">The sequence shown here is derived from an EMBL/GenBank/DDBJ whole genome shotgun (WGS) entry which is preliminary data.</text>
</comment>
<protein>
    <submittedName>
        <fullName evidence="2">Uncharacterized protein</fullName>
    </submittedName>
</protein>
<evidence type="ECO:0000313" key="3">
    <source>
        <dbReference type="Proteomes" id="UP001501455"/>
    </source>
</evidence>
<dbReference type="RefSeq" id="WP_345584776.1">
    <property type="nucleotide sequence ID" value="NZ_BAAAXF010000078.1"/>
</dbReference>
<organism evidence="2 3">
    <name type="scientific">Streptomyces prasinosporus</name>
    <dbReference type="NCBI Taxonomy" id="68256"/>
    <lineage>
        <taxon>Bacteria</taxon>
        <taxon>Bacillati</taxon>
        <taxon>Actinomycetota</taxon>
        <taxon>Actinomycetes</taxon>
        <taxon>Kitasatosporales</taxon>
        <taxon>Streptomycetaceae</taxon>
        <taxon>Streptomyces</taxon>
        <taxon>Streptomyces albogriseolus group</taxon>
    </lineage>
</organism>